<dbReference type="PANTHER" id="PTHR31374">
    <property type="entry name" value="AUXIN-INDUCED PROTEIN-LIKE-RELATED"/>
    <property type="match status" value="1"/>
</dbReference>
<evidence type="ECO:0000313" key="2">
    <source>
        <dbReference type="EMBL" id="RZC70506.1"/>
    </source>
</evidence>
<dbReference type="PANTHER" id="PTHR31374:SF16">
    <property type="entry name" value="AUXIN-RESPONSIVE FAMILY PROTEIN"/>
    <property type="match status" value="1"/>
</dbReference>
<gene>
    <name evidence="2" type="ORF">C5167_033743</name>
</gene>
<dbReference type="Proteomes" id="UP000316621">
    <property type="component" value="Chromosome 7"/>
</dbReference>
<comment type="similarity">
    <text evidence="1">Belongs to the ARG7 family.</text>
</comment>
<dbReference type="Pfam" id="PF02519">
    <property type="entry name" value="Auxin_inducible"/>
    <property type="match status" value="1"/>
</dbReference>
<dbReference type="InterPro" id="IPR003676">
    <property type="entry name" value="SAUR_fam"/>
</dbReference>
<dbReference type="OMA" id="WKHNEAR"/>
<dbReference type="GO" id="GO:0009733">
    <property type="term" value="P:response to auxin"/>
    <property type="evidence" value="ECO:0007669"/>
    <property type="project" value="InterPro"/>
</dbReference>
<sequence length="148" mass="16271">MAKSKANGWKKNGMVKLKVVAEKLLQRSISKKEEYDTDLDLDYGQDGMSYNSVPDDVKRGHFVVMATGDGGKPKRHVVALSYLTNPAFRELLEKVAEEYGFYHGGALTVPCRSSELECILMGKGGDVDDVASSNIGWEASKSTMVWSC</sequence>
<dbReference type="Gramene" id="RZC70506">
    <property type="protein sequence ID" value="RZC70506"/>
    <property type="gene ID" value="C5167_033743"/>
</dbReference>
<dbReference type="OrthoDB" id="1930622at2759"/>
<organism evidence="2 3">
    <name type="scientific">Papaver somniferum</name>
    <name type="common">Opium poppy</name>
    <dbReference type="NCBI Taxonomy" id="3469"/>
    <lineage>
        <taxon>Eukaryota</taxon>
        <taxon>Viridiplantae</taxon>
        <taxon>Streptophyta</taxon>
        <taxon>Embryophyta</taxon>
        <taxon>Tracheophyta</taxon>
        <taxon>Spermatophyta</taxon>
        <taxon>Magnoliopsida</taxon>
        <taxon>Ranunculales</taxon>
        <taxon>Papaveraceae</taxon>
        <taxon>Papaveroideae</taxon>
        <taxon>Papaver</taxon>
    </lineage>
</organism>
<evidence type="ECO:0000256" key="1">
    <source>
        <dbReference type="ARBA" id="ARBA00006974"/>
    </source>
</evidence>
<keyword evidence="3" id="KW-1185">Reference proteome</keyword>
<dbReference type="AlphaFoldDB" id="A0A4Y7KCE4"/>
<proteinExistence type="inferred from homology"/>
<evidence type="ECO:0000313" key="3">
    <source>
        <dbReference type="Proteomes" id="UP000316621"/>
    </source>
</evidence>
<reference evidence="2 3" key="1">
    <citation type="journal article" date="2018" name="Science">
        <title>The opium poppy genome and morphinan production.</title>
        <authorList>
            <person name="Guo L."/>
            <person name="Winzer T."/>
            <person name="Yang X."/>
            <person name="Li Y."/>
            <person name="Ning Z."/>
            <person name="He Z."/>
            <person name="Teodor R."/>
            <person name="Lu Y."/>
            <person name="Bowser T.A."/>
            <person name="Graham I.A."/>
            <person name="Ye K."/>
        </authorList>
    </citation>
    <scope>NUCLEOTIDE SEQUENCE [LARGE SCALE GENOMIC DNA]</scope>
    <source>
        <strain evidence="3">cv. HN1</strain>
        <tissue evidence="2">Leaves</tissue>
    </source>
</reference>
<dbReference type="EMBL" id="CM010721">
    <property type="protein sequence ID" value="RZC70506.1"/>
    <property type="molecule type" value="Genomic_DNA"/>
</dbReference>
<protein>
    <submittedName>
        <fullName evidence="2">Uncharacterized protein</fullName>
    </submittedName>
</protein>
<name>A0A4Y7KCE4_PAPSO</name>
<accession>A0A4Y7KCE4</accession>